<dbReference type="SUPFAM" id="SSF51230">
    <property type="entry name" value="Single hybrid motif"/>
    <property type="match status" value="1"/>
</dbReference>
<dbReference type="PROSITE" id="PS00188">
    <property type="entry name" value="BIOTIN"/>
    <property type="match status" value="1"/>
</dbReference>
<evidence type="ECO:0000259" key="8">
    <source>
        <dbReference type="PROSITE" id="PS50968"/>
    </source>
</evidence>
<dbReference type="InterPro" id="IPR005479">
    <property type="entry name" value="CPAse_ATP-bd"/>
</dbReference>
<dbReference type="PROSITE" id="PS50968">
    <property type="entry name" value="BIOTINYL_LIPOYL"/>
    <property type="match status" value="1"/>
</dbReference>
<dbReference type="InterPro" id="IPR011764">
    <property type="entry name" value="Biotin_carboxylation_dom"/>
</dbReference>
<dbReference type="FunFam" id="2.40.50.100:FF:000003">
    <property type="entry name" value="Acetyl-CoA carboxylase biotin carboxyl carrier protein"/>
    <property type="match status" value="1"/>
</dbReference>
<keyword evidence="4 7" id="KW-0067">ATP-binding</keyword>
<organism evidence="11 12">
    <name type="scientific">Candidatus Phycosocius bacilliformis</name>
    <dbReference type="NCBI Taxonomy" id="1445552"/>
    <lineage>
        <taxon>Bacteria</taxon>
        <taxon>Pseudomonadati</taxon>
        <taxon>Pseudomonadota</taxon>
        <taxon>Alphaproteobacteria</taxon>
        <taxon>Caulobacterales</taxon>
        <taxon>Caulobacterales incertae sedis</taxon>
        <taxon>Candidatus Phycosocius</taxon>
    </lineage>
</organism>
<evidence type="ECO:0000256" key="3">
    <source>
        <dbReference type="ARBA" id="ARBA00022741"/>
    </source>
</evidence>
<dbReference type="Gene3D" id="2.40.50.100">
    <property type="match status" value="1"/>
</dbReference>
<feature type="domain" description="Lipoyl-binding" evidence="8">
    <location>
        <begin position="611"/>
        <end position="686"/>
    </location>
</feature>
<dbReference type="Gene3D" id="3.30.470.20">
    <property type="entry name" value="ATP-grasp fold, B domain"/>
    <property type="match status" value="1"/>
</dbReference>
<dbReference type="InterPro" id="IPR011053">
    <property type="entry name" value="Single_hybrid_motif"/>
</dbReference>
<dbReference type="Gene3D" id="3.30.700.40">
    <property type="match status" value="1"/>
</dbReference>
<dbReference type="FunFam" id="3.30.470.20:FF:000028">
    <property type="entry name" value="Methylcrotonoyl-CoA carboxylase subunit alpha, mitochondrial"/>
    <property type="match status" value="1"/>
</dbReference>
<dbReference type="InterPro" id="IPR000089">
    <property type="entry name" value="Biotin_lipoyl"/>
</dbReference>
<dbReference type="InterPro" id="IPR011054">
    <property type="entry name" value="Rudment_hybrid_motif"/>
</dbReference>
<name>A0A2P2E7W3_9PROT</name>
<dbReference type="PROSITE" id="PS50975">
    <property type="entry name" value="ATP_GRASP"/>
    <property type="match status" value="1"/>
</dbReference>
<dbReference type="PANTHER" id="PTHR18866:SF33">
    <property type="entry name" value="METHYLCROTONOYL-COA CARBOXYLASE SUBUNIT ALPHA, MITOCHONDRIAL-RELATED"/>
    <property type="match status" value="1"/>
</dbReference>
<dbReference type="SMART" id="SM00878">
    <property type="entry name" value="Biotin_carb_C"/>
    <property type="match status" value="1"/>
</dbReference>
<evidence type="ECO:0000259" key="9">
    <source>
        <dbReference type="PROSITE" id="PS50975"/>
    </source>
</evidence>
<dbReference type="InterPro" id="IPR011761">
    <property type="entry name" value="ATP-grasp"/>
</dbReference>
<dbReference type="Pfam" id="PF00364">
    <property type="entry name" value="Biotin_lipoyl"/>
    <property type="match status" value="1"/>
</dbReference>
<dbReference type="InterPro" id="IPR005482">
    <property type="entry name" value="Biotin_COase_C"/>
</dbReference>
<evidence type="ECO:0000259" key="10">
    <source>
        <dbReference type="PROSITE" id="PS50979"/>
    </source>
</evidence>
<keyword evidence="5" id="KW-0809">Transit peptide</keyword>
<dbReference type="GO" id="GO:0016874">
    <property type="term" value="F:ligase activity"/>
    <property type="evidence" value="ECO:0007669"/>
    <property type="project" value="UniProtKB-KW"/>
</dbReference>
<dbReference type="FunFam" id="3.40.50.20:FF:000010">
    <property type="entry name" value="Propionyl-CoA carboxylase subunit alpha"/>
    <property type="match status" value="1"/>
</dbReference>
<keyword evidence="6" id="KW-0092">Biotin</keyword>
<dbReference type="EMBL" id="BFBR01000002">
    <property type="protein sequence ID" value="GBF57127.1"/>
    <property type="molecule type" value="Genomic_DNA"/>
</dbReference>
<dbReference type="Pfam" id="PF02785">
    <property type="entry name" value="Biotin_carb_C"/>
    <property type="match status" value="1"/>
</dbReference>
<dbReference type="GO" id="GO:0005524">
    <property type="term" value="F:ATP binding"/>
    <property type="evidence" value="ECO:0007669"/>
    <property type="project" value="UniProtKB-UniRule"/>
</dbReference>
<dbReference type="AlphaFoldDB" id="A0A2P2E7W3"/>
<dbReference type="PROSITE" id="PS00867">
    <property type="entry name" value="CPSASE_2"/>
    <property type="match status" value="1"/>
</dbReference>
<dbReference type="InterPro" id="IPR005481">
    <property type="entry name" value="BC-like_N"/>
</dbReference>
<protein>
    <submittedName>
        <fullName evidence="11">Acetyl-/propionyl-coenzyme A carboxylase alpha chain</fullName>
    </submittedName>
</protein>
<evidence type="ECO:0000313" key="12">
    <source>
        <dbReference type="Proteomes" id="UP000245086"/>
    </source>
</evidence>
<feature type="domain" description="Biotin carboxylation" evidence="10">
    <location>
        <begin position="12"/>
        <end position="466"/>
    </location>
</feature>
<evidence type="ECO:0000256" key="2">
    <source>
        <dbReference type="ARBA" id="ARBA00022598"/>
    </source>
</evidence>
<keyword evidence="3 7" id="KW-0547">Nucleotide-binding</keyword>
<feature type="domain" description="ATP-grasp" evidence="9">
    <location>
        <begin position="131"/>
        <end position="333"/>
    </location>
</feature>
<dbReference type="Pfam" id="PF00289">
    <property type="entry name" value="Biotin_carb_N"/>
    <property type="match status" value="1"/>
</dbReference>
<dbReference type="GO" id="GO:0046872">
    <property type="term" value="F:metal ion binding"/>
    <property type="evidence" value="ECO:0007669"/>
    <property type="project" value="InterPro"/>
</dbReference>
<dbReference type="InterPro" id="IPR050856">
    <property type="entry name" value="Biotin_carboxylase_complex"/>
</dbReference>
<reference evidence="11" key="1">
    <citation type="journal article" date="2018" name="Genome Announc.">
        <title>Draft Genome Sequence of "Candidatus Phycosocius bacilliformis," an Alphaproteobacterial Ectosymbiont of the Hydrocarbon-Producing Green Alga Botryococcus braunii.</title>
        <authorList>
            <person name="Tanabe Y."/>
            <person name="Yamaguchi H."/>
            <person name="Watanabe M.M."/>
        </authorList>
    </citation>
    <scope>NUCLEOTIDE SEQUENCE [LARGE SCALE GENOMIC DNA]</scope>
    <source>
        <strain evidence="11">BOTRYCO-2</strain>
    </source>
</reference>
<dbReference type="Pfam" id="PF02786">
    <property type="entry name" value="CPSase_L_D2"/>
    <property type="match status" value="1"/>
</dbReference>
<dbReference type="SUPFAM" id="SSF51246">
    <property type="entry name" value="Rudiment single hybrid motif"/>
    <property type="match status" value="1"/>
</dbReference>
<dbReference type="InterPro" id="IPR001882">
    <property type="entry name" value="Biotin_BS"/>
</dbReference>
<evidence type="ECO:0000256" key="4">
    <source>
        <dbReference type="ARBA" id="ARBA00022840"/>
    </source>
</evidence>
<evidence type="ECO:0000256" key="6">
    <source>
        <dbReference type="ARBA" id="ARBA00023267"/>
    </source>
</evidence>
<dbReference type="PROSITE" id="PS50979">
    <property type="entry name" value="BC"/>
    <property type="match status" value="1"/>
</dbReference>
<dbReference type="FunFam" id="3.30.1490.20:FF:000003">
    <property type="entry name" value="acetyl-CoA carboxylase isoform X1"/>
    <property type="match status" value="1"/>
</dbReference>
<keyword evidence="2" id="KW-0436">Ligase</keyword>
<dbReference type="SUPFAM" id="SSF52440">
    <property type="entry name" value="PreATP-grasp domain"/>
    <property type="match status" value="1"/>
</dbReference>
<evidence type="ECO:0000256" key="5">
    <source>
        <dbReference type="ARBA" id="ARBA00022946"/>
    </source>
</evidence>
<gene>
    <name evidence="11" type="primary">accA1_1</name>
    <name evidence="11" type="ORF">PbB2_00787</name>
</gene>
<evidence type="ECO:0000256" key="7">
    <source>
        <dbReference type="PROSITE-ProRule" id="PRU00409"/>
    </source>
</evidence>
<evidence type="ECO:0000256" key="1">
    <source>
        <dbReference type="ARBA" id="ARBA00001953"/>
    </source>
</evidence>
<dbReference type="Proteomes" id="UP000245086">
    <property type="component" value="Unassembled WGS sequence"/>
</dbReference>
<evidence type="ECO:0000313" key="11">
    <source>
        <dbReference type="EMBL" id="GBF57127.1"/>
    </source>
</evidence>
<dbReference type="SUPFAM" id="SSF56059">
    <property type="entry name" value="Glutathione synthetase ATP-binding domain-like"/>
    <property type="match status" value="1"/>
</dbReference>
<comment type="caution">
    <text evidence="11">The sequence shown here is derived from an EMBL/GenBank/DDBJ whole genome shotgun (WGS) entry which is preliminary data.</text>
</comment>
<sequence length="692" mass="73802">MHEKPGLREQGVFKSLLIANRGEIACRVIRTARRLGIKTVAVYSDADRAAKHVREADHAVRLGPAPARDSYLRGDLIIQAARETGAEAIHPGYGFLSENPEFAESCAQAGIAFVGPRPDAIRDMGLKDRAKAIAVSVGAPVLPGYWESDQQPEVLAKAAAAIGFPLLIKAVAGGGGRGIRIVEGLDQFHAALESARREAAASFGDDRVMLEKLVLRPRHLEVQVFGDQHGNLVHLFERDCSIQRRRQKLIEEAPAPGMTEAVRESLTQAALKIAKAVNYSNAGTVEFVADGTGPLRPDGFWFLEMNTRLQVEHPVTEAITGLDLVEWQLRVAAGEALPLSQTEITLTGAAIEARIVAEDPAKGFLPSAGRITGLTPDVPAGADSSIRIDTGFDLGDIFPDAYDSLVEKAIAWGPNRAAALSGLQAHLHGRVVTGIDTNIGYLARLCGVAGFVNGAVHTGLLEDESISLQKPDGLSARRVGLAAIGVQVSREMAASAARSPFGTADGWRLNAQPELSVRLRLEEQEVEVVLHSDDVQLAAGLKGDHAVVPRRLIHVFGGPDVWTILIAESPRPGSSGEHDVAATLMLDAAGVSLVEQGEVWRYTFPRPEASADNLEAADEIKAPLPGKIAILRAEPGQKVQAGDVLVILEAMKMEHALTASRDGVIAETLVHEGRQVKAADVLVRLEPQDGAS</sequence>
<comment type="cofactor">
    <cofactor evidence="1">
        <name>biotin</name>
        <dbReference type="ChEBI" id="CHEBI:57586"/>
    </cofactor>
</comment>
<accession>A0A2P2E7W3</accession>
<keyword evidence="12" id="KW-1185">Reference proteome</keyword>
<proteinExistence type="predicted"/>
<dbReference type="InterPro" id="IPR016185">
    <property type="entry name" value="PreATP-grasp_dom_sf"/>
</dbReference>
<dbReference type="CDD" id="cd06850">
    <property type="entry name" value="biotinyl_domain"/>
    <property type="match status" value="1"/>
</dbReference>
<dbReference type="PANTHER" id="PTHR18866">
    <property type="entry name" value="CARBOXYLASE:PYRUVATE/ACETYL-COA/PROPIONYL-COA CARBOXYLASE"/>
    <property type="match status" value="1"/>
</dbReference>